<dbReference type="InterPro" id="IPR036890">
    <property type="entry name" value="HATPase_C_sf"/>
</dbReference>
<dbReference type="Proteomes" id="UP001172082">
    <property type="component" value="Unassembled WGS sequence"/>
</dbReference>
<keyword evidence="1" id="KW-0812">Transmembrane</keyword>
<proteinExistence type="predicted"/>
<feature type="transmembrane region" description="Helical" evidence="1">
    <location>
        <begin position="79"/>
        <end position="102"/>
    </location>
</feature>
<sequence length="350" mass="40339">MNPTTNRKRLYWSAQIIGWSLYAIFGLAIHSLFDGFNTNSLLIQILGATLMIISTHMLRMIIIRYNYLNDSIKSIALKLLALGLLISIVVNILISLFMIIVLKMFTFEQFSMSILMVYTFQSFTILILWIALYMGIHYFWNYKKGEIEKWKLEASLKNAELIALKSQINPHFIFNSLNNIRALVLEDAEKARDMITHLSTLLRYSIQFNNREKVSIEDEIQIVTDYLKLESIQLEDRLYYQLDIEKDTLELKIPPMTIQLLVENAIKHGINTLPKGGQIRIRSFLDRNKLYVEVINTGKIKEKALEKGTGIGIKNASERLKLLFGKLSDLNIRNIADNEVAATFSIPLDN</sequence>
<dbReference type="RefSeq" id="WP_346752072.1">
    <property type="nucleotide sequence ID" value="NZ_JAUJEA010000003.1"/>
</dbReference>
<dbReference type="Gene3D" id="3.30.565.10">
    <property type="entry name" value="Histidine kinase-like ATPase, C-terminal domain"/>
    <property type="match status" value="1"/>
</dbReference>
<comment type="caution">
    <text evidence="3">The sequence shown here is derived from an EMBL/GenBank/DDBJ whole genome shotgun (WGS) entry which is preliminary data.</text>
</comment>
<dbReference type="PANTHER" id="PTHR34220:SF7">
    <property type="entry name" value="SENSOR HISTIDINE KINASE YPDA"/>
    <property type="match status" value="1"/>
</dbReference>
<evidence type="ECO:0000259" key="2">
    <source>
        <dbReference type="Pfam" id="PF06580"/>
    </source>
</evidence>
<dbReference type="InterPro" id="IPR010559">
    <property type="entry name" value="Sig_transdc_His_kin_internal"/>
</dbReference>
<dbReference type="PANTHER" id="PTHR34220">
    <property type="entry name" value="SENSOR HISTIDINE KINASE YPDA"/>
    <property type="match status" value="1"/>
</dbReference>
<feature type="transmembrane region" description="Helical" evidence="1">
    <location>
        <begin position="114"/>
        <end position="140"/>
    </location>
</feature>
<evidence type="ECO:0000256" key="1">
    <source>
        <dbReference type="SAM" id="Phobius"/>
    </source>
</evidence>
<protein>
    <submittedName>
        <fullName evidence="3">Histidine kinase</fullName>
    </submittedName>
</protein>
<dbReference type="EMBL" id="JAUJEA010000003">
    <property type="protein sequence ID" value="MDN5202049.1"/>
    <property type="molecule type" value="Genomic_DNA"/>
</dbReference>
<name>A0ABT8KP88_9BACT</name>
<keyword evidence="1" id="KW-0472">Membrane</keyword>
<keyword evidence="1" id="KW-1133">Transmembrane helix</keyword>
<dbReference type="GO" id="GO:0016301">
    <property type="term" value="F:kinase activity"/>
    <property type="evidence" value="ECO:0007669"/>
    <property type="project" value="UniProtKB-KW"/>
</dbReference>
<keyword evidence="4" id="KW-1185">Reference proteome</keyword>
<dbReference type="SUPFAM" id="SSF55874">
    <property type="entry name" value="ATPase domain of HSP90 chaperone/DNA topoisomerase II/histidine kinase"/>
    <property type="match status" value="1"/>
</dbReference>
<feature type="transmembrane region" description="Helical" evidence="1">
    <location>
        <begin position="39"/>
        <end position="58"/>
    </location>
</feature>
<dbReference type="InterPro" id="IPR050640">
    <property type="entry name" value="Bact_2-comp_sensor_kinase"/>
</dbReference>
<dbReference type="Pfam" id="PF06580">
    <property type="entry name" value="His_kinase"/>
    <property type="match status" value="1"/>
</dbReference>
<feature type="domain" description="Signal transduction histidine kinase internal region" evidence="2">
    <location>
        <begin position="159"/>
        <end position="238"/>
    </location>
</feature>
<gene>
    <name evidence="3" type="ORF">QQ008_11765</name>
</gene>
<keyword evidence="3" id="KW-0418">Kinase</keyword>
<reference evidence="3" key="1">
    <citation type="submission" date="2023-06" db="EMBL/GenBank/DDBJ databases">
        <title>Genomic of Parafulvivirga corallium.</title>
        <authorList>
            <person name="Wang G."/>
        </authorList>
    </citation>
    <scope>NUCLEOTIDE SEQUENCE</scope>
    <source>
        <strain evidence="3">BMA10</strain>
    </source>
</reference>
<evidence type="ECO:0000313" key="3">
    <source>
        <dbReference type="EMBL" id="MDN5202049.1"/>
    </source>
</evidence>
<evidence type="ECO:0000313" key="4">
    <source>
        <dbReference type="Proteomes" id="UP001172082"/>
    </source>
</evidence>
<organism evidence="3 4">
    <name type="scientific">Splendidivirga corallicola</name>
    <dbReference type="NCBI Taxonomy" id="3051826"/>
    <lineage>
        <taxon>Bacteria</taxon>
        <taxon>Pseudomonadati</taxon>
        <taxon>Bacteroidota</taxon>
        <taxon>Cytophagia</taxon>
        <taxon>Cytophagales</taxon>
        <taxon>Splendidivirgaceae</taxon>
        <taxon>Splendidivirga</taxon>
    </lineage>
</organism>
<feature type="transmembrane region" description="Helical" evidence="1">
    <location>
        <begin position="12"/>
        <end position="33"/>
    </location>
</feature>
<keyword evidence="3" id="KW-0808">Transferase</keyword>
<accession>A0ABT8KP88</accession>